<organism evidence="6 7">
    <name type="scientific">Mycena indigotica</name>
    <dbReference type="NCBI Taxonomy" id="2126181"/>
    <lineage>
        <taxon>Eukaryota</taxon>
        <taxon>Fungi</taxon>
        <taxon>Dikarya</taxon>
        <taxon>Basidiomycota</taxon>
        <taxon>Agaricomycotina</taxon>
        <taxon>Agaricomycetes</taxon>
        <taxon>Agaricomycetidae</taxon>
        <taxon>Agaricales</taxon>
        <taxon>Marasmiineae</taxon>
        <taxon>Mycenaceae</taxon>
        <taxon>Mycena</taxon>
    </lineage>
</organism>
<dbReference type="Gene3D" id="6.10.140.2220">
    <property type="match status" value="1"/>
</dbReference>
<dbReference type="InterPro" id="IPR002893">
    <property type="entry name" value="Znf_MYND"/>
</dbReference>
<evidence type="ECO:0000259" key="5">
    <source>
        <dbReference type="PROSITE" id="PS50865"/>
    </source>
</evidence>
<gene>
    <name evidence="6" type="ORF">MIND_01306500</name>
</gene>
<dbReference type="OrthoDB" id="432970at2759"/>
<protein>
    <submittedName>
        <fullName evidence="6">MYND-type domain-containing protein</fullName>
    </submittedName>
</protein>
<dbReference type="Pfam" id="PF01753">
    <property type="entry name" value="zf-MYND"/>
    <property type="match status" value="1"/>
</dbReference>
<dbReference type="RefSeq" id="XP_037214022.1">
    <property type="nucleotide sequence ID" value="XM_037369524.1"/>
</dbReference>
<dbReference type="GeneID" id="59352040"/>
<dbReference type="GO" id="GO:0008270">
    <property type="term" value="F:zinc ion binding"/>
    <property type="evidence" value="ECO:0007669"/>
    <property type="project" value="UniProtKB-KW"/>
</dbReference>
<sequence>MACTCMTAEDFAVLLDLIRPEMHSESRSRPEEVVAPPLGQEFERNYRTKTLLNHIAGDAHNKEQKLIVWSTFSAKYLPQMVDRLLNLPTPMDNDGVPVDYAQDYVPCSPWYYMLLHIQYTPYLYKYLHSPHPLAASSKQLPQVMADRLADAMDRWDGKLLNTRLDREMRGYYLDIVEGYLAVLNTLCVAFIRVEDRSTIINEATKKRLTTTLVDWMGRYRDERIGRQSKQLCMFLSGLTNWDEWFHDIRRHYKNWEVCGFANCNTRQGLKACKRCQTVRYCSAEHQRFDWIGMGGIKHKHVCFETEY</sequence>
<evidence type="ECO:0000256" key="4">
    <source>
        <dbReference type="PROSITE-ProRule" id="PRU00134"/>
    </source>
</evidence>
<keyword evidence="1" id="KW-0479">Metal-binding</keyword>
<keyword evidence="3" id="KW-0862">Zinc</keyword>
<keyword evidence="7" id="KW-1185">Reference proteome</keyword>
<evidence type="ECO:0000256" key="1">
    <source>
        <dbReference type="ARBA" id="ARBA00022723"/>
    </source>
</evidence>
<dbReference type="AlphaFoldDB" id="A0A8H6S1E3"/>
<dbReference type="PROSITE" id="PS50865">
    <property type="entry name" value="ZF_MYND_2"/>
    <property type="match status" value="1"/>
</dbReference>
<dbReference type="SUPFAM" id="SSF144232">
    <property type="entry name" value="HIT/MYND zinc finger-like"/>
    <property type="match status" value="1"/>
</dbReference>
<dbReference type="EMBL" id="JACAZF010000014">
    <property type="protein sequence ID" value="KAF7290662.1"/>
    <property type="molecule type" value="Genomic_DNA"/>
</dbReference>
<reference evidence="6" key="1">
    <citation type="submission" date="2020-05" db="EMBL/GenBank/DDBJ databases">
        <title>Mycena genomes resolve the evolution of fungal bioluminescence.</title>
        <authorList>
            <person name="Tsai I.J."/>
        </authorList>
    </citation>
    <scope>NUCLEOTIDE SEQUENCE</scope>
    <source>
        <strain evidence="6">171206Taipei</strain>
    </source>
</reference>
<evidence type="ECO:0000256" key="2">
    <source>
        <dbReference type="ARBA" id="ARBA00022771"/>
    </source>
</evidence>
<evidence type="ECO:0000256" key="3">
    <source>
        <dbReference type="ARBA" id="ARBA00022833"/>
    </source>
</evidence>
<accession>A0A8H6S1E3</accession>
<name>A0A8H6S1E3_9AGAR</name>
<evidence type="ECO:0000313" key="7">
    <source>
        <dbReference type="Proteomes" id="UP000636479"/>
    </source>
</evidence>
<dbReference type="Proteomes" id="UP000636479">
    <property type="component" value="Unassembled WGS sequence"/>
</dbReference>
<keyword evidence="2 4" id="KW-0863">Zinc-finger</keyword>
<evidence type="ECO:0000313" key="6">
    <source>
        <dbReference type="EMBL" id="KAF7290662.1"/>
    </source>
</evidence>
<comment type="caution">
    <text evidence="6">The sequence shown here is derived from an EMBL/GenBank/DDBJ whole genome shotgun (WGS) entry which is preliminary data.</text>
</comment>
<feature type="domain" description="MYND-type" evidence="5">
    <location>
        <begin position="260"/>
        <end position="302"/>
    </location>
</feature>
<proteinExistence type="predicted"/>